<dbReference type="SMART" id="SM00020">
    <property type="entry name" value="Tryp_SPc"/>
    <property type="match status" value="1"/>
</dbReference>
<dbReference type="InterPro" id="IPR043504">
    <property type="entry name" value="Peptidase_S1_PA_chymotrypsin"/>
</dbReference>
<evidence type="ECO:0000313" key="7">
    <source>
        <dbReference type="EMBL" id="CAH2979901.1"/>
    </source>
</evidence>
<dbReference type="InterPro" id="IPR018114">
    <property type="entry name" value="TRYPSIN_HIS"/>
</dbReference>
<accession>A0ABN8L0P5</accession>
<reference evidence="7" key="1">
    <citation type="submission" date="2021-12" db="EMBL/GenBank/DDBJ databases">
        <authorList>
            <person name="King R."/>
        </authorList>
    </citation>
    <scope>NUCLEOTIDE SEQUENCE</scope>
</reference>
<dbReference type="PRINTS" id="PR00722">
    <property type="entry name" value="CHYMOTRYPSIN"/>
</dbReference>
<dbReference type="PROSITE" id="PS00134">
    <property type="entry name" value="TRYPSIN_HIS"/>
    <property type="match status" value="1"/>
</dbReference>
<gene>
    <name evidence="7" type="ORF">CHILSU_LOCUS662</name>
</gene>
<evidence type="ECO:0000256" key="2">
    <source>
        <dbReference type="ARBA" id="ARBA00022670"/>
    </source>
</evidence>
<keyword evidence="2" id="KW-0645">Protease</keyword>
<keyword evidence="3" id="KW-0378">Hydrolase</keyword>
<name>A0ABN8L0P5_CHISP</name>
<dbReference type="EMBL" id="OU963894">
    <property type="protein sequence ID" value="CAH2979901.1"/>
    <property type="molecule type" value="Genomic_DNA"/>
</dbReference>
<proteinExistence type="inferred from homology"/>
<evidence type="ECO:0000313" key="8">
    <source>
        <dbReference type="Proteomes" id="UP001153292"/>
    </source>
</evidence>
<dbReference type="InterPro" id="IPR001254">
    <property type="entry name" value="Trypsin_dom"/>
</dbReference>
<evidence type="ECO:0000256" key="3">
    <source>
        <dbReference type="ARBA" id="ARBA00022801"/>
    </source>
</evidence>
<keyword evidence="4" id="KW-0720">Serine protease</keyword>
<dbReference type="PROSITE" id="PS50240">
    <property type="entry name" value="TRYPSIN_DOM"/>
    <property type="match status" value="1"/>
</dbReference>
<dbReference type="SUPFAM" id="SSF50494">
    <property type="entry name" value="Trypsin-like serine proteases"/>
    <property type="match status" value="1"/>
</dbReference>
<sequence>MCVRWYTNYTGSIRDKKNVSFIRVISKKHGSHQSQSNNGNKIVGGSEVSIQDVPYQVLLRIQTLEYIGLCGGSIISSRVILTAAHCLSGGVVEITIRAGSSDSENGGKVYTTSRYRIHPQYNHNTFDYDVGIVRTLRAMTLDGVNTKAVALPAEGTEVPAGTNVLVSGWGDTEVKGKTSQQLLAVKVPTVSTEDCRQTYAQLTERMFCAGTPEGGKDSCQGDSGGPAVDVNSGVQIGIVSYGNGCARPGVPGVYTNISSIRIWIKNNAGV</sequence>
<evidence type="ECO:0000259" key="6">
    <source>
        <dbReference type="PROSITE" id="PS50240"/>
    </source>
</evidence>
<comment type="similarity">
    <text evidence="1">Belongs to the peptidase S1 family.</text>
</comment>
<feature type="domain" description="Peptidase S1" evidence="6">
    <location>
        <begin position="42"/>
        <end position="269"/>
    </location>
</feature>
<evidence type="ECO:0000256" key="1">
    <source>
        <dbReference type="ARBA" id="ARBA00007664"/>
    </source>
</evidence>
<evidence type="ECO:0000256" key="5">
    <source>
        <dbReference type="ARBA" id="ARBA00023157"/>
    </source>
</evidence>
<evidence type="ECO:0000256" key="4">
    <source>
        <dbReference type="ARBA" id="ARBA00022825"/>
    </source>
</evidence>
<dbReference type="InterPro" id="IPR009003">
    <property type="entry name" value="Peptidase_S1_PA"/>
</dbReference>
<keyword evidence="5" id="KW-1015">Disulfide bond</keyword>
<dbReference type="InterPro" id="IPR001314">
    <property type="entry name" value="Peptidase_S1A"/>
</dbReference>
<organism evidence="7 8">
    <name type="scientific">Chilo suppressalis</name>
    <name type="common">Asiatic rice borer moth</name>
    <dbReference type="NCBI Taxonomy" id="168631"/>
    <lineage>
        <taxon>Eukaryota</taxon>
        <taxon>Metazoa</taxon>
        <taxon>Ecdysozoa</taxon>
        <taxon>Arthropoda</taxon>
        <taxon>Hexapoda</taxon>
        <taxon>Insecta</taxon>
        <taxon>Pterygota</taxon>
        <taxon>Neoptera</taxon>
        <taxon>Endopterygota</taxon>
        <taxon>Lepidoptera</taxon>
        <taxon>Glossata</taxon>
        <taxon>Ditrysia</taxon>
        <taxon>Pyraloidea</taxon>
        <taxon>Crambidae</taxon>
        <taxon>Crambinae</taxon>
        <taxon>Chilo</taxon>
    </lineage>
</organism>
<dbReference type="PANTHER" id="PTHR24276:SF91">
    <property type="entry name" value="AT26814P-RELATED"/>
    <property type="match status" value="1"/>
</dbReference>
<dbReference type="Gene3D" id="2.40.10.10">
    <property type="entry name" value="Trypsin-like serine proteases"/>
    <property type="match status" value="1"/>
</dbReference>
<dbReference type="InterPro" id="IPR050430">
    <property type="entry name" value="Peptidase_S1"/>
</dbReference>
<dbReference type="CDD" id="cd00190">
    <property type="entry name" value="Tryp_SPc"/>
    <property type="match status" value="1"/>
</dbReference>
<dbReference type="Pfam" id="PF00089">
    <property type="entry name" value="Trypsin"/>
    <property type="match status" value="1"/>
</dbReference>
<dbReference type="Proteomes" id="UP001153292">
    <property type="component" value="Chromosome 1"/>
</dbReference>
<protein>
    <recommendedName>
        <fullName evidence="6">Peptidase S1 domain-containing protein</fullName>
    </recommendedName>
</protein>
<dbReference type="PANTHER" id="PTHR24276">
    <property type="entry name" value="POLYSERASE-RELATED"/>
    <property type="match status" value="1"/>
</dbReference>
<keyword evidence="8" id="KW-1185">Reference proteome</keyword>